<name>A0ABQ1LFF4_9RHOB</name>
<dbReference type="EMBL" id="BMFC01000028">
    <property type="protein sequence ID" value="GGC23599.1"/>
    <property type="molecule type" value="Genomic_DNA"/>
</dbReference>
<comment type="caution">
    <text evidence="3">The sequence shown here is derived from an EMBL/GenBank/DDBJ whole genome shotgun (WGS) entry which is preliminary data.</text>
</comment>
<evidence type="ECO:0000313" key="3">
    <source>
        <dbReference type="EMBL" id="GGC23599.1"/>
    </source>
</evidence>
<feature type="transmembrane region" description="Helical" evidence="1">
    <location>
        <begin position="12"/>
        <end position="29"/>
    </location>
</feature>
<dbReference type="Pfam" id="PF07331">
    <property type="entry name" value="TctB"/>
    <property type="match status" value="1"/>
</dbReference>
<evidence type="ECO:0000256" key="1">
    <source>
        <dbReference type="SAM" id="Phobius"/>
    </source>
</evidence>
<keyword evidence="1" id="KW-0472">Membrane</keyword>
<gene>
    <name evidence="3" type="ORF">GCM10011363_45130</name>
</gene>
<evidence type="ECO:0000259" key="2">
    <source>
        <dbReference type="Pfam" id="PF07331"/>
    </source>
</evidence>
<protein>
    <recommendedName>
        <fullName evidence="2">DUF1468 domain-containing protein</fullName>
    </recommendedName>
</protein>
<keyword evidence="1" id="KW-0812">Transmembrane</keyword>
<feature type="transmembrane region" description="Helical" evidence="1">
    <location>
        <begin position="71"/>
        <end position="88"/>
    </location>
</feature>
<dbReference type="RefSeq" id="WP_373285263.1">
    <property type="nucleotide sequence ID" value="NZ_BMFC01000028.1"/>
</dbReference>
<reference evidence="4" key="1">
    <citation type="journal article" date="2019" name="Int. J. Syst. Evol. Microbiol.">
        <title>The Global Catalogue of Microorganisms (GCM) 10K type strain sequencing project: providing services to taxonomists for standard genome sequencing and annotation.</title>
        <authorList>
            <consortium name="The Broad Institute Genomics Platform"/>
            <consortium name="The Broad Institute Genome Sequencing Center for Infectious Disease"/>
            <person name="Wu L."/>
            <person name="Ma J."/>
        </authorList>
    </citation>
    <scope>NUCLEOTIDE SEQUENCE [LARGE SCALE GENOMIC DNA]</scope>
    <source>
        <strain evidence="4">CGMCC 1.12478</strain>
    </source>
</reference>
<organism evidence="3 4">
    <name type="scientific">Marivita lacus</name>
    <dbReference type="NCBI Taxonomy" id="1323742"/>
    <lineage>
        <taxon>Bacteria</taxon>
        <taxon>Pseudomonadati</taxon>
        <taxon>Pseudomonadota</taxon>
        <taxon>Alphaproteobacteria</taxon>
        <taxon>Rhodobacterales</taxon>
        <taxon>Roseobacteraceae</taxon>
        <taxon>Marivita</taxon>
    </lineage>
</organism>
<feature type="transmembrane region" description="Helical" evidence="1">
    <location>
        <begin position="94"/>
        <end position="114"/>
    </location>
</feature>
<sequence length="131" mass="14435">MQAIALPARASLFPRLEIALLFGLSVVYLVRSLWRAQPVQSAEPFFRNLGRLLVALVLISCYVFIFPRIGFFTATFVFIPVFSFVIGFRDAKTLLLGAVLFTVSAWVVFVVLLGRRLPPEALLSAIFGGGA</sequence>
<accession>A0ABQ1LFF4</accession>
<dbReference type="Proteomes" id="UP000645462">
    <property type="component" value="Unassembled WGS sequence"/>
</dbReference>
<evidence type="ECO:0000313" key="4">
    <source>
        <dbReference type="Proteomes" id="UP000645462"/>
    </source>
</evidence>
<keyword evidence="1" id="KW-1133">Transmembrane helix</keyword>
<dbReference type="InterPro" id="IPR009936">
    <property type="entry name" value="DUF1468"/>
</dbReference>
<feature type="transmembrane region" description="Helical" evidence="1">
    <location>
        <begin position="49"/>
        <end position="66"/>
    </location>
</feature>
<keyword evidence="4" id="KW-1185">Reference proteome</keyword>
<feature type="domain" description="DUF1468" evidence="2">
    <location>
        <begin position="9"/>
        <end position="118"/>
    </location>
</feature>
<proteinExistence type="predicted"/>